<dbReference type="AlphaFoldDB" id="A0AA86VA27"/>
<protein>
    <submittedName>
        <fullName evidence="1">Uncharacterized protein</fullName>
    </submittedName>
</protein>
<proteinExistence type="predicted"/>
<gene>
    <name evidence="1" type="ORF">AYBTSS11_LOCUS2646</name>
</gene>
<dbReference type="EMBL" id="OY731398">
    <property type="protein sequence ID" value="CAJ1879692.1"/>
    <property type="molecule type" value="Genomic_DNA"/>
</dbReference>
<evidence type="ECO:0000313" key="1">
    <source>
        <dbReference type="EMBL" id="CAJ1879692.1"/>
    </source>
</evidence>
<evidence type="ECO:0000313" key="2">
    <source>
        <dbReference type="Proteomes" id="UP001189624"/>
    </source>
</evidence>
<name>A0AA86VA27_9FABA</name>
<sequence length="194" mass="21620">MKVKLAKWESKGVCKRLQMDLWWALPPEKRGRMSKLFEVLLAEESNQDSGGFGRLISEWAKFCGSGILKKQKKPLESDLVTLSFRVCSFTCWVLSLRSIVGVASLPTSFLQRQQELNARPRDIAINNGLRGVMHRLHGTSHGAGDCSHSHAHLLLPQEAGCGLSLALIFVSPPICCLSYRSSFDLKFPHIDCVL</sequence>
<reference evidence="1" key="1">
    <citation type="submission" date="2023-10" db="EMBL/GenBank/DDBJ databases">
        <authorList>
            <person name="Domelevo Entfellner J.-B."/>
        </authorList>
    </citation>
    <scope>NUCLEOTIDE SEQUENCE</scope>
</reference>
<dbReference type="Proteomes" id="UP001189624">
    <property type="component" value="Chromosome 1"/>
</dbReference>
<organism evidence="1 2">
    <name type="scientific">Sphenostylis stenocarpa</name>
    <dbReference type="NCBI Taxonomy" id="92480"/>
    <lineage>
        <taxon>Eukaryota</taxon>
        <taxon>Viridiplantae</taxon>
        <taxon>Streptophyta</taxon>
        <taxon>Embryophyta</taxon>
        <taxon>Tracheophyta</taxon>
        <taxon>Spermatophyta</taxon>
        <taxon>Magnoliopsida</taxon>
        <taxon>eudicotyledons</taxon>
        <taxon>Gunneridae</taxon>
        <taxon>Pentapetalae</taxon>
        <taxon>rosids</taxon>
        <taxon>fabids</taxon>
        <taxon>Fabales</taxon>
        <taxon>Fabaceae</taxon>
        <taxon>Papilionoideae</taxon>
        <taxon>50 kb inversion clade</taxon>
        <taxon>NPAAA clade</taxon>
        <taxon>indigoferoid/millettioid clade</taxon>
        <taxon>Phaseoleae</taxon>
        <taxon>Sphenostylis</taxon>
    </lineage>
</organism>
<accession>A0AA86VA27</accession>
<keyword evidence="2" id="KW-1185">Reference proteome</keyword>
<dbReference type="Gramene" id="rna-AYBTSS11_LOCUS2646">
    <property type="protein sequence ID" value="CAJ1879692.1"/>
    <property type="gene ID" value="gene-AYBTSS11_LOCUS2646"/>
</dbReference>